<organism evidence="2 3">
    <name type="scientific">Candidatus Kaiserbacteria bacterium RIFCSPHIGHO2_12_FULL_53_13</name>
    <dbReference type="NCBI Taxonomy" id="1798502"/>
    <lineage>
        <taxon>Bacteria</taxon>
        <taxon>Candidatus Kaiseribacteriota</taxon>
    </lineage>
</organism>
<evidence type="ECO:0000313" key="3">
    <source>
        <dbReference type="Proteomes" id="UP000176689"/>
    </source>
</evidence>
<dbReference type="EMBL" id="MFLP01000011">
    <property type="protein sequence ID" value="OGG71161.1"/>
    <property type="molecule type" value="Genomic_DNA"/>
</dbReference>
<evidence type="ECO:0000313" key="2">
    <source>
        <dbReference type="EMBL" id="OGG71161.1"/>
    </source>
</evidence>
<evidence type="ECO:0000256" key="1">
    <source>
        <dbReference type="SAM" id="Phobius"/>
    </source>
</evidence>
<feature type="transmembrane region" description="Helical" evidence="1">
    <location>
        <begin position="51"/>
        <end position="75"/>
    </location>
</feature>
<sequence>MIHNLIRPTLALVGILGAIFAPPWVPLICMGLLAFRYPAWEVLFIGLLVDFLWLPAFAHGAPLFTIAGFILAWGLEPLRKEFLFS</sequence>
<dbReference type="Proteomes" id="UP000176689">
    <property type="component" value="Unassembled WGS sequence"/>
</dbReference>
<comment type="caution">
    <text evidence="2">The sequence shown here is derived from an EMBL/GenBank/DDBJ whole genome shotgun (WGS) entry which is preliminary data.</text>
</comment>
<proteinExistence type="predicted"/>
<dbReference type="AlphaFoldDB" id="A0A1F6EBZ2"/>
<reference evidence="2 3" key="1">
    <citation type="journal article" date="2016" name="Nat. Commun.">
        <title>Thousands of microbial genomes shed light on interconnected biogeochemical processes in an aquifer system.</title>
        <authorList>
            <person name="Anantharaman K."/>
            <person name="Brown C.T."/>
            <person name="Hug L.A."/>
            <person name="Sharon I."/>
            <person name="Castelle C.J."/>
            <person name="Probst A.J."/>
            <person name="Thomas B.C."/>
            <person name="Singh A."/>
            <person name="Wilkins M.J."/>
            <person name="Karaoz U."/>
            <person name="Brodie E.L."/>
            <person name="Williams K.H."/>
            <person name="Hubbard S.S."/>
            <person name="Banfield J.F."/>
        </authorList>
    </citation>
    <scope>NUCLEOTIDE SEQUENCE [LARGE SCALE GENOMIC DNA]</scope>
</reference>
<name>A0A1F6EBZ2_9BACT</name>
<protein>
    <submittedName>
        <fullName evidence="2">Uncharacterized protein</fullName>
    </submittedName>
</protein>
<keyword evidence="1" id="KW-0472">Membrane</keyword>
<keyword evidence="1" id="KW-1133">Transmembrane helix</keyword>
<keyword evidence="1" id="KW-0812">Transmembrane</keyword>
<feature type="transmembrane region" description="Helical" evidence="1">
    <location>
        <begin position="12"/>
        <end position="39"/>
    </location>
</feature>
<accession>A0A1F6EBZ2</accession>
<gene>
    <name evidence="2" type="ORF">A3F27_02465</name>
</gene>